<organism evidence="2 3">
    <name type="scientific">Occultella glacieicola</name>
    <dbReference type="NCBI Taxonomy" id="2518684"/>
    <lineage>
        <taxon>Bacteria</taxon>
        <taxon>Bacillati</taxon>
        <taxon>Actinomycetota</taxon>
        <taxon>Actinomycetes</taxon>
        <taxon>Micrococcales</taxon>
        <taxon>Ruaniaceae</taxon>
        <taxon>Occultella</taxon>
    </lineage>
</organism>
<feature type="region of interest" description="Disordered" evidence="1">
    <location>
        <begin position="1"/>
        <end position="90"/>
    </location>
</feature>
<protein>
    <submittedName>
        <fullName evidence="2">Uncharacterized protein</fullName>
    </submittedName>
</protein>
<evidence type="ECO:0000313" key="2">
    <source>
        <dbReference type="EMBL" id="TDE98669.1"/>
    </source>
</evidence>
<evidence type="ECO:0000256" key="1">
    <source>
        <dbReference type="SAM" id="MobiDB-lite"/>
    </source>
</evidence>
<gene>
    <name evidence="2" type="ORF">EXU48_00145</name>
</gene>
<dbReference type="EMBL" id="SMNA01000001">
    <property type="protein sequence ID" value="TDE98669.1"/>
    <property type="molecule type" value="Genomic_DNA"/>
</dbReference>
<feature type="compositionally biased region" description="Basic and acidic residues" evidence="1">
    <location>
        <begin position="61"/>
        <end position="84"/>
    </location>
</feature>
<evidence type="ECO:0000313" key="3">
    <source>
        <dbReference type="Proteomes" id="UP000504882"/>
    </source>
</evidence>
<feature type="compositionally biased region" description="Basic residues" evidence="1">
    <location>
        <begin position="23"/>
        <end position="45"/>
    </location>
</feature>
<comment type="caution">
    <text evidence="2">The sequence shown here is derived from an EMBL/GenBank/DDBJ whole genome shotgun (WGS) entry which is preliminary data.</text>
</comment>
<sequence length="90" mass="9836">MPGPGTQRTPPPAEPSRRSAPGPHRRRGRAARGRAPTARRCRRGVGRPGAVASSGSWSCLHDGHDGLRRAPGRRPEVTRPEEVRPPYFSR</sequence>
<feature type="compositionally biased region" description="Pro residues" evidence="1">
    <location>
        <begin position="1"/>
        <end position="14"/>
    </location>
</feature>
<proteinExistence type="predicted"/>
<dbReference type="Proteomes" id="UP000504882">
    <property type="component" value="Unassembled WGS sequence"/>
</dbReference>
<keyword evidence="3" id="KW-1185">Reference proteome</keyword>
<name>A0ABY2E833_9MICO</name>
<reference evidence="2 3" key="1">
    <citation type="submission" date="2019-03" db="EMBL/GenBank/DDBJ databases">
        <title>Genomic features of bacteria from cold environments.</title>
        <authorList>
            <person name="Shen L."/>
        </authorList>
    </citation>
    <scope>NUCLEOTIDE SEQUENCE [LARGE SCALE GENOMIC DNA]</scope>
    <source>
        <strain evidence="3">T3246-1</strain>
    </source>
</reference>
<accession>A0ABY2E833</accession>